<dbReference type="RefSeq" id="WP_011011347.1">
    <property type="nucleotide sequence ID" value="NC_003413.1"/>
</dbReference>
<dbReference type="EMBL" id="CP023154">
    <property type="protein sequence ID" value="QEK77954.1"/>
    <property type="molecule type" value="Genomic_DNA"/>
</dbReference>
<dbReference type="OrthoDB" id="46231at2157"/>
<sequence length="187" mass="21475">MCRKDVMIISDPKQIKALSDPTRVKILELLRYHPMTVSEISRVIGKDKSTIYRHIKALEEAGLVEEVEKIGNETVYGRTALIFLVRIGSGLGEEMERFKKAYFMQSSEKLAKALEESGIKIKDRNKFVEILEEVFTSIDSESEEIISKLSSLNIDEVTFIHLLNFIVFLYSPKHVEKAKLLRELLDI</sequence>
<feature type="domain" description="HTH arsR-type" evidence="4">
    <location>
        <begin position="3"/>
        <end position="102"/>
    </location>
</feature>
<reference evidence="5 6" key="1">
    <citation type="submission" date="2017-08" db="EMBL/GenBank/DDBJ databases">
        <title>Resequencing and Reannotation of the genome of Pyrococcus furiosus type strain DSM3638.</title>
        <authorList>
            <person name="Reichelt R.M."/>
            <person name="Bunk B."/>
        </authorList>
    </citation>
    <scope>NUCLEOTIDE SEQUENCE [LARGE SCALE GENOMIC DNA]</scope>
    <source>
        <strain evidence="5 6">DSM 3638</strain>
    </source>
</reference>
<dbReference type="CDD" id="cd00090">
    <property type="entry name" value="HTH_ARSR"/>
    <property type="match status" value="1"/>
</dbReference>
<dbReference type="GO" id="GO:0003700">
    <property type="term" value="F:DNA-binding transcription factor activity"/>
    <property type="evidence" value="ECO:0007669"/>
    <property type="project" value="InterPro"/>
</dbReference>
<dbReference type="AlphaFoldDB" id="A0A5C0XQ60"/>
<dbReference type="SUPFAM" id="SSF46785">
    <property type="entry name" value="Winged helix' DNA-binding domain"/>
    <property type="match status" value="1"/>
</dbReference>
<evidence type="ECO:0000256" key="1">
    <source>
        <dbReference type="ARBA" id="ARBA00023015"/>
    </source>
</evidence>
<keyword evidence="1" id="KW-0805">Transcription regulation</keyword>
<dbReference type="SMART" id="SM00418">
    <property type="entry name" value="HTH_ARSR"/>
    <property type="match status" value="1"/>
</dbReference>
<dbReference type="InterPro" id="IPR001845">
    <property type="entry name" value="HTH_ArsR_DNA-bd_dom"/>
</dbReference>
<evidence type="ECO:0000313" key="5">
    <source>
        <dbReference type="EMBL" id="QEK77954.1"/>
    </source>
</evidence>
<dbReference type="GeneID" id="13302027"/>
<dbReference type="PRINTS" id="PR00778">
    <property type="entry name" value="HTHARSR"/>
</dbReference>
<dbReference type="Gene3D" id="1.10.10.10">
    <property type="entry name" value="Winged helix-like DNA-binding domain superfamily/Winged helix DNA-binding domain"/>
    <property type="match status" value="1"/>
</dbReference>
<dbReference type="GeneID" id="41712023"/>
<keyword evidence="3" id="KW-0804">Transcription</keyword>
<dbReference type="InterPro" id="IPR036390">
    <property type="entry name" value="WH_DNA-bd_sf"/>
</dbReference>
<evidence type="ECO:0000313" key="6">
    <source>
        <dbReference type="Proteomes" id="UP000324354"/>
    </source>
</evidence>
<dbReference type="InterPro" id="IPR036388">
    <property type="entry name" value="WH-like_DNA-bd_sf"/>
</dbReference>
<evidence type="ECO:0000259" key="4">
    <source>
        <dbReference type="PROSITE" id="PS50987"/>
    </source>
</evidence>
<evidence type="ECO:0000256" key="2">
    <source>
        <dbReference type="ARBA" id="ARBA00023125"/>
    </source>
</evidence>
<dbReference type="Pfam" id="PF01022">
    <property type="entry name" value="HTH_5"/>
    <property type="match status" value="1"/>
</dbReference>
<dbReference type="PANTHER" id="PTHR33154">
    <property type="entry name" value="TRANSCRIPTIONAL REGULATOR, ARSR FAMILY"/>
    <property type="match status" value="1"/>
</dbReference>
<organism evidence="5 6">
    <name type="scientific">Pyrococcus furiosus (strain ATCC 43587 / DSM 3638 / JCM 8422 / Vc1)</name>
    <dbReference type="NCBI Taxonomy" id="186497"/>
    <lineage>
        <taxon>Archaea</taxon>
        <taxon>Methanobacteriati</taxon>
        <taxon>Methanobacteriota</taxon>
        <taxon>Thermococci</taxon>
        <taxon>Thermococcales</taxon>
        <taxon>Thermococcaceae</taxon>
        <taxon>Pyrococcus</taxon>
    </lineage>
</organism>
<name>A0A5C0XQ60_PYRFU</name>
<dbReference type="InterPro" id="IPR011991">
    <property type="entry name" value="ArsR-like_HTH"/>
</dbReference>
<keyword evidence="2" id="KW-0238">DNA-binding</keyword>
<gene>
    <name evidence="5" type="ORF">PFDSM3638_01100</name>
</gene>
<protein>
    <submittedName>
        <fullName evidence="5">Transcriptional regulator</fullName>
    </submittedName>
</protein>
<proteinExistence type="predicted"/>
<accession>A0A5C0XQ60</accession>
<dbReference type="PANTHER" id="PTHR33154:SF38">
    <property type="entry name" value="HTH ARSR-TYPE DOMAIN-CONTAINING PROTEIN"/>
    <property type="match status" value="1"/>
</dbReference>
<evidence type="ECO:0000256" key="3">
    <source>
        <dbReference type="ARBA" id="ARBA00023163"/>
    </source>
</evidence>
<dbReference type="Proteomes" id="UP000324354">
    <property type="component" value="Chromosome"/>
</dbReference>
<dbReference type="PROSITE" id="PS50987">
    <property type="entry name" value="HTH_ARSR_2"/>
    <property type="match status" value="1"/>
</dbReference>
<dbReference type="InterPro" id="IPR051081">
    <property type="entry name" value="HTH_MetalResp_TranReg"/>
</dbReference>
<dbReference type="GO" id="GO:0003677">
    <property type="term" value="F:DNA binding"/>
    <property type="evidence" value="ECO:0007669"/>
    <property type="project" value="UniProtKB-KW"/>
</dbReference>